<dbReference type="RefSeq" id="WP_261694520.1">
    <property type="nucleotide sequence ID" value="NZ_CP104694.1"/>
</dbReference>
<sequence length="1236" mass="128526">MKRWTRRIAGALAALLVILAAALLGLLYSGVGARMVLARIVAGSGGLLTVERSEGAIAGPLVLHNVRWHDKAVIVHAERVLLDVAPWAVLKRHAHVENVEIDGLTVKLTTLPAEPAASPSEPFSLVPPLDITLDRLMVTRLALTTDGQPTLAVDSIEAEAGWTLEGMRLKRLAVRAPEGSVDLEANLLSLAPYAGGAKGQFDWRLGDIRYAGTLDATSTAGKATAHAVLTQPAAADLRAAVDTTGSQAWDFDLAVPAFSPSVIVKDTALQSVALTLKGNGSGKGGSISGQVGVNGHTVLVDPLQFGWENQVLSVQALTLRSPEASGRLDVTGSVDLTGGSVATILGLTWSGVVLPEDLAGQVLHSDGRLDVAGTLQEYGAKGTVKLGPPGKIAEISLDVAGTAKQVLVNRLALQQPRGYLQAQGTVTLAPSVAWKGEVRAERFDPGALVAGWPGSLGLTLHSEGSLADAGVTASVKLDKLDGTLRQRPVTGTADIRVSPGLVIDGTLALASGESTVAIRGRGGHQTDATVGFTIQSLGDLLPGAQGRVKGEWQVKGAWPALALNGRLDGQSVSYDGTKAGSVELTADIADASAPRGNVSVLATGVAQGNLHFERVSIDGKGDRNAHTLTLALNGDPLSGQVTVRGANTDANWNGMLETLNLSLRDQPQWTLQQPVTLSWREQALHLGELCLTASGPRLCLAGDRTADGATTARYRIERLPLAMVMVLAAPDAPFTLQGEIDGSGDVAGSAQGQWRGSARIGSARGQIGYPDAAKPVLDYRDVAIEAALSPEGQDLTLRAAFADGGRVEGRVQARGASQVLDGTITLAIANLSLVELFTTDLAAVKGRANGSLHVGGTLAQPQVDGTLRLLELGAEVPAAGITLQDGTASVTVDPSQQVRIEGGIRSGTGQITFTGSGDTRATTPILVSIEGKDFLAADIPGARVVVGPHLKLEYSQAEFRVSGQVDMPSANVDLSKLPGGGVAKTSPDVVVTDEEAAAVKAALPVVADVTLRLGDDVRLKGFGLDGKLDGQLAIVERPGRQTVGRGEVRVGGTYRAYGQDLRIETGRLLFAGTAIDNPGLDLRAVRDLKDVKPGLRVQGTAQVPVLTVFAEPAMEQSEALSYLITGKPLSGLKGGDTDLVRTAAQALGSATGDLLAKSIGARLGIEAEVRDNAGVGGTAFTVGKYLSPKLYIGYGVGIFQPGEVITLRYKLSKRWELEAQNATVENRAGLNYRYEK</sequence>
<keyword evidence="4" id="KW-0472">Membrane</keyword>
<keyword evidence="2" id="KW-0812">Transmembrane</keyword>
<reference evidence="6" key="1">
    <citation type="submission" date="2022-09" db="EMBL/GenBank/DDBJ databases">
        <title>Tahibacter sp. nov., isolated from a fresh water.</title>
        <authorList>
            <person name="Baek J.H."/>
            <person name="Lee J.K."/>
            <person name="Kim J.M."/>
            <person name="Jeon C.O."/>
        </authorList>
    </citation>
    <scope>NUCLEOTIDE SEQUENCE</scope>
    <source>
        <strain evidence="6">W38</strain>
    </source>
</reference>
<evidence type="ECO:0000259" key="5">
    <source>
        <dbReference type="Pfam" id="PF04357"/>
    </source>
</evidence>
<evidence type="ECO:0000313" key="7">
    <source>
        <dbReference type="Proteomes" id="UP001064632"/>
    </source>
</evidence>
<dbReference type="Pfam" id="PF04357">
    <property type="entry name" value="TamB"/>
    <property type="match status" value="1"/>
</dbReference>
<dbReference type="PANTHER" id="PTHR36985:SF1">
    <property type="entry name" value="TRANSLOCATION AND ASSEMBLY MODULE SUBUNIT TAMB"/>
    <property type="match status" value="1"/>
</dbReference>
<evidence type="ECO:0000313" key="6">
    <source>
        <dbReference type="EMBL" id="UXI67550.1"/>
    </source>
</evidence>
<keyword evidence="3" id="KW-1133">Transmembrane helix</keyword>
<proteinExistence type="predicted"/>
<feature type="domain" description="Translocation and assembly module TamB C-terminal" evidence="5">
    <location>
        <begin position="902"/>
        <end position="1235"/>
    </location>
</feature>
<comment type="subcellular location">
    <subcellularLocation>
        <location evidence="1">Membrane</location>
        <topology evidence="1">Single-pass membrane protein</topology>
    </subcellularLocation>
</comment>
<name>A0ABY6BEL5_9GAMM</name>
<dbReference type="InterPro" id="IPR007452">
    <property type="entry name" value="TamB_C"/>
</dbReference>
<organism evidence="6 7">
    <name type="scientific">Tahibacter amnicola</name>
    <dbReference type="NCBI Taxonomy" id="2976241"/>
    <lineage>
        <taxon>Bacteria</taxon>
        <taxon>Pseudomonadati</taxon>
        <taxon>Pseudomonadota</taxon>
        <taxon>Gammaproteobacteria</taxon>
        <taxon>Lysobacterales</taxon>
        <taxon>Rhodanobacteraceae</taxon>
        <taxon>Tahibacter</taxon>
    </lineage>
</organism>
<accession>A0ABY6BEL5</accession>
<evidence type="ECO:0000256" key="4">
    <source>
        <dbReference type="ARBA" id="ARBA00023136"/>
    </source>
</evidence>
<keyword evidence="7" id="KW-1185">Reference proteome</keyword>
<gene>
    <name evidence="6" type="ORF">N4264_22885</name>
</gene>
<dbReference type="PANTHER" id="PTHR36985">
    <property type="entry name" value="TRANSLOCATION AND ASSEMBLY MODULE SUBUNIT TAMB"/>
    <property type="match status" value="1"/>
</dbReference>
<dbReference type="EMBL" id="CP104694">
    <property type="protein sequence ID" value="UXI67550.1"/>
    <property type="molecule type" value="Genomic_DNA"/>
</dbReference>
<dbReference type="Proteomes" id="UP001064632">
    <property type="component" value="Chromosome"/>
</dbReference>
<evidence type="ECO:0000256" key="2">
    <source>
        <dbReference type="ARBA" id="ARBA00022692"/>
    </source>
</evidence>
<evidence type="ECO:0000256" key="3">
    <source>
        <dbReference type="ARBA" id="ARBA00022989"/>
    </source>
</evidence>
<protein>
    <submittedName>
        <fullName evidence="6">Translocation/assembly module TamB domain-containing protein</fullName>
    </submittedName>
</protein>
<evidence type="ECO:0000256" key="1">
    <source>
        <dbReference type="ARBA" id="ARBA00004167"/>
    </source>
</evidence>